<protein>
    <submittedName>
        <fullName evidence="1">Uncharacterized protein</fullName>
    </submittedName>
</protein>
<evidence type="ECO:0000313" key="2">
    <source>
        <dbReference type="Proteomes" id="UP000199052"/>
    </source>
</evidence>
<dbReference type="STRING" id="504797.SAMN05421678_101362"/>
<dbReference type="AlphaFoldDB" id="A0A1I2KLZ7"/>
<name>A0A1I2KLZ7_9ACTN</name>
<organism evidence="1 2">
    <name type="scientific">Actinopolymorpha cephalotaxi</name>
    <dbReference type="NCBI Taxonomy" id="504797"/>
    <lineage>
        <taxon>Bacteria</taxon>
        <taxon>Bacillati</taxon>
        <taxon>Actinomycetota</taxon>
        <taxon>Actinomycetes</taxon>
        <taxon>Propionibacteriales</taxon>
        <taxon>Actinopolymorphaceae</taxon>
        <taxon>Actinopolymorpha</taxon>
    </lineage>
</organism>
<dbReference type="Proteomes" id="UP000199052">
    <property type="component" value="Unassembled WGS sequence"/>
</dbReference>
<accession>A0A1I2KLZ7</accession>
<sequence>MGRVRWESLFADLDSQMEELEAAELASEVADRTRREVALFRLVDRLRPAFGHPVTVFTLGGGKVAGHVSGVGADWLLVAEDFRFEVLMPLDSITGITGLGNLTAAPGSEGKVAARLTLGHALRGVARDRSSVAVSLRDSTTVTGTIDRVGADFFEMAEHGPAEIRRARDVKGVRTVPFGGVSFVRRS</sequence>
<proteinExistence type="predicted"/>
<reference evidence="1 2" key="1">
    <citation type="submission" date="2016-10" db="EMBL/GenBank/DDBJ databases">
        <authorList>
            <person name="de Groot N.N."/>
        </authorList>
    </citation>
    <scope>NUCLEOTIDE SEQUENCE [LARGE SCALE GENOMIC DNA]</scope>
    <source>
        <strain evidence="1 2">CPCC 202808</strain>
    </source>
</reference>
<gene>
    <name evidence="1" type="ORF">SAMN05421678_101362</name>
</gene>
<evidence type="ECO:0000313" key="1">
    <source>
        <dbReference type="EMBL" id="SFF67349.1"/>
    </source>
</evidence>
<dbReference type="EMBL" id="FOOI01000001">
    <property type="protein sequence ID" value="SFF67349.1"/>
    <property type="molecule type" value="Genomic_DNA"/>
</dbReference>